<feature type="transmembrane region" description="Helical" evidence="2">
    <location>
        <begin position="83"/>
        <end position="103"/>
    </location>
</feature>
<dbReference type="PANTHER" id="PTHR42088">
    <property type="entry name" value="YALI0F10131P"/>
    <property type="match status" value="1"/>
</dbReference>
<feature type="compositionally biased region" description="Low complexity" evidence="1">
    <location>
        <begin position="536"/>
        <end position="548"/>
    </location>
</feature>
<feature type="compositionally biased region" description="Low complexity" evidence="1">
    <location>
        <begin position="380"/>
        <end position="402"/>
    </location>
</feature>
<organism evidence="3 4">
    <name type="scientific">Remersonia thermophila</name>
    <dbReference type="NCBI Taxonomy" id="72144"/>
    <lineage>
        <taxon>Eukaryota</taxon>
        <taxon>Fungi</taxon>
        <taxon>Dikarya</taxon>
        <taxon>Ascomycota</taxon>
        <taxon>Pezizomycotina</taxon>
        <taxon>Sordariomycetes</taxon>
        <taxon>Sordariomycetidae</taxon>
        <taxon>Sordariales</taxon>
        <taxon>Sordariales incertae sedis</taxon>
        <taxon>Remersonia</taxon>
    </lineage>
</organism>
<feature type="region of interest" description="Disordered" evidence="1">
    <location>
        <begin position="706"/>
        <end position="734"/>
    </location>
</feature>
<evidence type="ECO:0000256" key="1">
    <source>
        <dbReference type="SAM" id="MobiDB-lite"/>
    </source>
</evidence>
<accession>A0ABR4D4W0</accession>
<evidence type="ECO:0000313" key="4">
    <source>
        <dbReference type="Proteomes" id="UP001600064"/>
    </source>
</evidence>
<feature type="compositionally biased region" description="Basic and acidic residues" evidence="1">
    <location>
        <begin position="363"/>
        <end position="379"/>
    </location>
</feature>
<protein>
    <submittedName>
        <fullName evidence="3">Uncharacterized protein</fullName>
    </submittedName>
</protein>
<feature type="compositionally biased region" description="Pro residues" evidence="1">
    <location>
        <begin position="606"/>
        <end position="626"/>
    </location>
</feature>
<keyword evidence="2" id="KW-1133">Transmembrane helix</keyword>
<feature type="compositionally biased region" description="Polar residues" evidence="1">
    <location>
        <begin position="434"/>
        <end position="443"/>
    </location>
</feature>
<name>A0ABR4D4W0_9PEZI</name>
<keyword evidence="4" id="KW-1185">Reference proteome</keyword>
<feature type="compositionally biased region" description="Low complexity" evidence="1">
    <location>
        <begin position="465"/>
        <end position="476"/>
    </location>
</feature>
<feature type="region of interest" description="Disordered" evidence="1">
    <location>
        <begin position="206"/>
        <end position="690"/>
    </location>
</feature>
<sequence length="830" mass="89673">MVLAEEHRPSTMGTSGYVGRPYAMGSRVPAIGARGSSSLDMATSTLDMRAPSRVIVPRAAQTTEDCSDPRMCEKPVGSSGMTIAIVLGVCLPLIAITSVLFYLHRRNKKKQMLEDMEDPHKSLDFGLEQKGGPQSSRKSLISREKEGGHPSRYQRQQMSMDMNLTSPYLLPPEAHGSRESLHSLARTLHGNEDPYRPVAQYAASETGSIRSFRTGNKPGSIYTRSESRAEGGPRSPAIHSPPPFHRQDSYPKSPLASPSPPRLRSDKSMSPPSSPPRGPLPPIGTAISHDGNGPIGVALQEPLPVAQRSAARPTPAPSQSNPADAGMAVEYGEVRNPFEKPLAQEVDTPIDDRPSDIGLGLTTDDRAEGPRQPRHDDSRASSSYGSRSSSPAPQSQQAASGSKPPVIAEPEPLMYGDMEFAEMPELPREARSPSPVNGNSAANANLDVEEPRGRNMQRMSHLYEQQQQNAAARQSQLGVPQQENRRLSVGYRPLPPEEILDSEDPEYRANRIRSFYKEYFDETRPEDRPPVPQLPPQHQKQQQQPQHGQGQGQGASQGYYEDYDPQYMQDAPYFDPATNSFVMPYAQPVSRRAMTPPPSGQRFPGPRGPPRGGPAFPPNMRGPPRPGSSVSNQMGGPGGSRPGSAMSGPYGRPRAGSAMSGSRAGSRAGGPRKPMPPPADLTTLPTPSKLKDDSLAILGAIDFAPPESFASRARGRSQSPLGERRPYRPPAAVHSPLANAFEELPALPSPHLLRKSGTFTALDFAPPRKFVDSDARSDAGSIRSNKSGLSALHASAIRNGAGRVSRLPGDQVFTQSAMAETLKPQWGMRD</sequence>
<reference evidence="3 4" key="1">
    <citation type="journal article" date="2024" name="Commun. Biol.">
        <title>Comparative genomic analysis of thermophilic fungi reveals convergent evolutionary adaptations and gene losses.</title>
        <authorList>
            <person name="Steindorff A.S."/>
            <person name="Aguilar-Pontes M.V."/>
            <person name="Robinson A.J."/>
            <person name="Andreopoulos B."/>
            <person name="LaButti K."/>
            <person name="Kuo A."/>
            <person name="Mondo S."/>
            <person name="Riley R."/>
            <person name="Otillar R."/>
            <person name="Haridas S."/>
            <person name="Lipzen A."/>
            <person name="Grimwood J."/>
            <person name="Schmutz J."/>
            <person name="Clum A."/>
            <person name="Reid I.D."/>
            <person name="Moisan M.C."/>
            <person name="Butler G."/>
            <person name="Nguyen T.T.M."/>
            <person name="Dewar K."/>
            <person name="Conant G."/>
            <person name="Drula E."/>
            <person name="Henrissat B."/>
            <person name="Hansel C."/>
            <person name="Singer S."/>
            <person name="Hutchinson M.I."/>
            <person name="de Vries R.P."/>
            <person name="Natvig D.O."/>
            <person name="Powell A.J."/>
            <person name="Tsang A."/>
            <person name="Grigoriev I.V."/>
        </authorList>
    </citation>
    <scope>NUCLEOTIDE SEQUENCE [LARGE SCALE GENOMIC DNA]</scope>
    <source>
        <strain evidence="3 4">ATCC 22073</strain>
    </source>
</reference>
<feature type="compositionally biased region" description="Basic and acidic residues" evidence="1">
    <location>
        <begin position="505"/>
        <end position="529"/>
    </location>
</feature>
<proteinExistence type="predicted"/>
<feature type="compositionally biased region" description="Pro residues" evidence="1">
    <location>
        <begin position="272"/>
        <end position="282"/>
    </location>
</feature>
<feature type="region of interest" description="Disordered" evidence="1">
    <location>
        <begin position="122"/>
        <end position="154"/>
    </location>
</feature>
<dbReference type="GeneID" id="98127867"/>
<comment type="caution">
    <text evidence="3">The sequence shown here is derived from an EMBL/GenBank/DDBJ whole genome shotgun (WGS) entry which is preliminary data.</text>
</comment>
<dbReference type="RefSeq" id="XP_070864131.1">
    <property type="nucleotide sequence ID" value="XM_071013223.1"/>
</dbReference>
<feature type="compositionally biased region" description="Low complexity" evidence="1">
    <location>
        <begin position="651"/>
        <end position="672"/>
    </location>
</feature>
<keyword evidence="2" id="KW-0812">Transmembrane</keyword>
<dbReference type="EMBL" id="JAZGUE010000006">
    <property type="protein sequence ID" value="KAL2265404.1"/>
    <property type="molecule type" value="Genomic_DNA"/>
</dbReference>
<dbReference type="Proteomes" id="UP001600064">
    <property type="component" value="Unassembled WGS sequence"/>
</dbReference>
<dbReference type="PANTHER" id="PTHR42088:SF1">
    <property type="entry name" value="YALI0F10131P"/>
    <property type="match status" value="1"/>
</dbReference>
<gene>
    <name evidence="3" type="ORF">VTJ83DRAFT_6504</name>
</gene>
<evidence type="ECO:0000313" key="3">
    <source>
        <dbReference type="EMBL" id="KAL2265404.1"/>
    </source>
</evidence>
<keyword evidence="2" id="KW-0472">Membrane</keyword>
<evidence type="ECO:0000256" key="2">
    <source>
        <dbReference type="SAM" id="Phobius"/>
    </source>
</evidence>